<dbReference type="AlphaFoldDB" id="A0A1B8AQW8"/>
<name>A0A1B8AQW8_FUSPO</name>
<dbReference type="SUPFAM" id="SSF52047">
    <property type="entry name" value="RNI-like"/>
    <property type="match status" value="1"/>
</dbReference>
<keyword evidence="2" id="KW-1185">Reference proteome</keyword>
<accession>A0A1B8AQW8</accession>
<proteinExistence type="predicted"/>
<reference evidence="1 2" key="1">
    <citation type="submission" date="2016-06" db="EMBL/GenBank/DDBJ databases">
        <title>Living apart together: crosstalk between the core and supernumerary genomes in a fungal plant pathogen.</title>
        <authorList>
            <person name="Vanheule A."/>
            <person name="Audenaert K."/>
            <person name="Warris S."/>
            <person name="Van De Geest H."/>
            <person name="Schijlen E."/>
            <person name="Hofte M."/>
            <person name="De Saeger S."/>
            <person name="Haesaert G."/>
            <person name="Waalwijk C."/>
            <person name="Van Der Lee T."/>
        </authorList>
    </citation>
    <scope>NUCLEOTIDE SEQUENCE [LARGE SCALE GENOMIC DNA]</scope>
    <source>
        <strain evidence="1 2">2516</strain>
    </source>
</reference>
<organism evidence="1 2">
    <name type="scientific">Fusarium poae</name>
    <dbReference type="NCBI Taxonomy" id="36050"/>
    <lineage>
        <taxon>Eukaryota</taxon>
        <taxon>Fungi</taxon>
        <taxon>Dikarya</taxon>
        <taxon>Ascomycota</taxon>
        <taxon>Pezizomycotina</taxon>
        <taxon>Sordariomycetes</taxon>
        <taxon>Hypocreomycetidae</taxon>
        <taxon>Hypocreales</taxon>
        <taxon>Nectriaceae</taxon>
        <taxon>Fusarium</taxon>
    </lineage>
</organism>
<protein>
    <recommendedName>
        <fullName evidence="3">F-box domain-containing protein</fullName>
    </recommendedName>
</protein>
<evidence type="ECO:0000313" key="2">
    <source>
        <dbReference type="Proteomes" id="UP000091967"/>
    </source>
</evidence>
<evidence type="ECO:0008006" key="3">
    <source>
        <dbReference type="Google" id="ProtNLM"/>
    </source>
</evidence>
<sequence length="327" mass="37026">MSIDNNSFILRLSNEILRVCFEHVAQLDRQSGCDDYNRRYGSEKERVHLGSYDQEQINAQPKGLWSLALTCRRFNSLAMPILYTTVHLNARHYFFRTIDDKQSLLSCIIDLKVKCNGQRMNGEVIKTLVTLPNLKRLDLDGVNIDPGEVDLGPSPEQAGTSSLVEISFWNLRANPEAIKRLLEWPRNLYTFNLDHMTCDNSNSTEEPNAAYSWDYANLADILQSQRQSLRVLKLGWLEDNVNQSAFSTSDYPQLHTLTLCVNHKSLVSAVSGSHSLKTLILDLHSRDATRGIYSNIDIFPVGLIVAAVARVQGPKLISEPRAKMHIR</sequence>
<evidence type="ECO:0000313" key="1">
    <source>
        <dbReference type="EMBL" id="OBS22731.1"/>
    </source>
</evidence>
<dbReference type="Proteomes" id="UP000091967">
    <property type="component" value="Unassembled WGS sequence"/>
</dbReference>
<dbReference type="EMBL" id="LYXU01000003">
    <property type="protein sequence ID" value="OBS22731.1"/>
    <property type="molecule type" value="Genomic_DNA"/>
</dbReference>
<dbReference type="Gene3D" id="3.80.10.10">
    <property type="entry name" value="Ribonuclease Inhibitor"/>
    <property type="match status" value="1"/>
</dbReference>
<dbReference type="InterPro" id="IPR032675">
    <property type="entry name" value="LRR_dom_sf"/>
</dbReference>
<comment type="caution">
    <text evidence="1">The sequence shown here is derived from an EMBL/GenBank/DDBJ whole genome shotgun (WGS) entry which is preliminary data.</text>
</comment>
<gene>
    <name evidence="1" type="ORF">FPOA_09063</name>
</gene>